<dbReference type="PANTHER" id="PTHR39206:SF1">
    <property type="entry name" value="SLL8004 PROTEIN"/>
    <property type="match status" value="1"/>
</dbReference>
<dbReference type="EMBL" id="JSVU01000001">
    <property type="protein sequence ID" value="KJJ39877.1"/>
    <property type="molecule type" value="Genomic_DNA"/>
</dbReference>
<reference evidence="1 2" key="1">
    <citation type="submission" date="2014-10" db="EMBL/GenBank/DDBJ databases">
        <title>Genome sequencing of Vitellibacter vladivostokensis KMM 3516.</title>
        <authorList>
            <person name="Thevarajoo S."/>
            <person name="Selvaratnam C."/>
            <person name="Goh K.M."/>
            <person name="Chong C.S."/>
        </authorList>
    </citation>
    <scope>NUCLEOTIDE SEQUENCE [LARGE SCALE GENOMIC DNA]</scope>
    <source>
        <strain evidence="1 2">KMM 3516</strain>
    </source>
</reference>
<dbReference type="InterPro" id="IPR027417">
    <property type="entry name" value="P-loop_NTPase"/>
</dbReference>
<proteinExistence type="predicted"/>
<dbReference type="Gene3D" id="3.40.50.300">
    <property type="entry name" value="P-loop containing nucleotide triphosphate hydrolases"/>
    <property type="match status" value="1"/>
</dbReference>
<evidence type="ECO:0000313" key="2">
    <source>
        <dbReference type="Proteomes" id="UP000033497"/>
    </source>
</evidence>
<organism evidence="1 2">
    <name type="scientific">Aequorivita vladivostokensis</name>
    <dbReference type="NCBI Taxonomy" id="171194"/>
    <lineage>
        <taxon>Bacteria</taxon>
        <taxon>Pseudomonadati</taxon>
        <taxon>Bacteroidota</taxon>
        <taxon>Flavobacteriia</taxon>
        <taxon>Flavobacteriales</taxon>
        <taxon>Flavobacteriaceae</taxon>
        <taxon>Aequorivita</taxon>
    </lineage>
</organism>
<dbReference type="PANTHER" id="PTHR39206">
    <property type="entry name" value="SLL8004 PROTEIN"/>
    <property type="match status" value="1"/>
</dbReference>
<protein>
    <recommendedName>
        <fullName evidence="3">Zeta toxin domain-containing protein</fullName>
    </recommendedName>
</protein>
<gene>
    <name evidence="1" type="ORF">MB09_01525</name>
</gene>
<evidence type="ECO:0008006" key="3">
    <source>
        <dbReference type="Google" id="ProtNLM"/>
    </source>
</evidence>
<comment type="caution">
    <text evidence="1">The sequence shown here is derived from an EMBL/GenBank/DDBJ whole genome shotgun (WGS) entry which is preliminary data.</text>
</comment>
<evidence type="ECO:0000313" key="1">
    <source>
        <dbReference type="EMBL" id="KJJ39877.1"/>
    </source>
</evidence>
<name>A0ABR5DM65_9FLAO</name>
<accession>A0ABR5DM65</accession>
<keyword evidence="2" id="KW-1185">Reference proteome</keyword>
<dbReference type="Proteomes" id="UP000033497">
    <property type="component" value="Unassembled WGS sequence"/>
</dbReference>
<sequence length="170" mass="20368">MEIYNAMPDSEFREEIAKNKTTEEFKSSINGAFSNKENFCYETNFDSHPLAWAEKAKELGYRLELHFYCLNSIDLAKKRVAQRTRYKGHFVSNNTIEIKWKEGYKNLNLYFDFFDFVMLIDNSSDEHRLLNLFSLEKQKNGEFKVAQNSEWIPKYAKRRYPRIFEILKKS</sequence>